<feature type="region of interest" description="Disordered" evidence="9">
    <location>
        <begin position="252"/>
        <end position="272"/>
    </location>
</feature>
<evidence type="ECO:0000256" key="10">
    <source>
        <dbReference type="SAM" id="Phobius"/>
    </source>
</evidence>
<feature type="transmembrane region" description="Helical" evidence="10">
    <location>
        <begin position="326"/>
        <end position="347"/>
    </location>
</feature>
<evidence type="ECO:0000256" key="5">
    <source>
        <dbReference type="ARBA" id="ARBA00022741"/>
    </source>
</evidence>
<dbReference type="InterPro" id="IPR027417">
    <property type="entry name" value="P-loop_NTPase"/>
</dbReference>
<dbReference type="CDD" id="cd18580">
    <property type="entry name" value="ABC_6TM_ABCC_D2"/>
    <property type="match status" value="1"/>
</dbReference>
<sequence length="900" mass="95559">MAKAFSAVKSDADDAALKSDDDDIAPFDAAGWLSRLTFRFALPLFRVGFERPLVEGDLPRLAERDRLPRQARRIGDAWARGARARRRACSRALASAFRRDLVVSGLLFLVDFGAVVTQAAFARFDNLGPFIHCLWASPVLLAYCLALLADVVGWAAAAAGCGVLVASVGLQAKLGFVFKRLRARTAARTDARVRTISEALTGILAVKAFAWEGSFLERVLAVRKGGGVHPLGAALPRGDVGPLLLHARRARRRGSSPATRRARVRGDGDGEGGGDAVVEAVEAAAVAVAVDAPAVAEAVDAAAVDAEDRETGGVAFGTWLAYARRAGALSVVAVLLLFVVGQALLVYSDYYLLEWANGDDQRRAKPMVTYGCIAAATVVVALLRAVAFFCRTIIASNRLHEDAVRGVLRSPLYWHHAVPRGRVLNRLSADVGNVDELLAQALFDLAQLGLMMGARPGAVDLAIFVAACVAVPPLTSVTLPLAYAFLRHKRFVGRSMTELKRLEALTKSPAVSRFADTIAGLAELRAFGREAHARRRLLAACDANARAWYGWLLSQRYLGFWLDFMCVAFLACLVALAALLRADYPRPLLALGLLYAVQLAGSFQWTVRQYALAESFMSSCERLLHYDALPGEDERSADAALAAWAPASGTITLEDVRCRYRPGSPDVVLGVSATLASGSNVGIVGRTGSGKSSLLLSLNRLNLVSGGAVRIDGVDASTLPLAALRRAVALIPQEPFLFQGTRRYNLDPFGLRDDATLAGTLATLGMGGAGLDDRVLENGDNLSAGERQLTCVARALLLDRKVICLDEATASVDADSDAAIQRALRAAPAFRAATLIVVAHRIGTIIDSDTILVLDAGRLVEAGSPAELLADDASHFAGLVKASGLGKSRSSSNLPGDTSS</sequence>
<dbReference type="Pfam" id="PF00005">
    <property type="entry name" value="ABC_tran"/>
    <property type="match status" value="1"/>
</dbReference>
<dbReference type="SUPFAM" id="SSF90123">
    <property type="entry name" value="ABC transporter transmembrane region"/>
    <property type="match status" value="2"/>
</dbReference>
<dbReference type="SMART" id="SM00382">
    <property type="entry name" value="AAA"/>
    <property type="match status" value="1"/>
</dbReference>
<feature type="transmembrane region" description="Helical" evidence="10">
    <location>
        <begin position="367"/>
        <end position="390"/>
    </location>
</feature>
<dbReference type="SUPFAM" id="SSF52540">
    <property type="entry name" value="P-loop containing nucleoside triphosphate hydrolases"/>
    <property type="match status" value="1"/>
</dbReference>
<organism evidence="13 14">
    <name type="scientific">Aureococcus anophagefferens</name>
    <name type="common">Harmful bloom alga</name>
    <dbReference type="NCBI Taxonomy" id="44056"/>
    <lineage>
        <taxon>Eukaryota</taxon>
        <taxon>Sar</taxon>
        <taxon>Stramenopiles</taxon>
        <taxon>Ochrophyta</taxon>
        <taxon>Pelagophyceae</taxon>
        <taxon>Pelagomonadales</taxon>
        <taxon>Pelagomonadaceae</taxon>
        <taxon>Aureococcus</taxon>
    </lineage>
</organism>
<dbReference type="PROSITE" id="PS50929">
    <property type="entry name" value="ABC_TM1F"/>
    <property type="match status" value="2"/>
</dbReference>
<evidence type="ECO:0000259" key="11">
    <source>
        <dbReference type="PROSITE" id="PS50893"/>
    </source>
</evidence>
<feature type="domain" description="ABC transmembrane type-1" evidence="12">
    <location>
        <begin position="332"/>
        <end position="615"/>
    </location>
</feature>
<feature type="transmembrane region" description="Helical" evidence="10">
    <location>
        <begin position="558"/>
        <end position="580"/>
    </location>
</feature>
<keyword evidence="4 10" id="KW-0812">Transmembrane</keyword>
<name>A0ABR1FJ06_AURAN</name>
<evidence type="ECO:0000259" key="12">
    <source>
        <dbReference type="PROSITE" id="PS50929"/>
    </source>
</evidence>
<keyword evidence="7 10" id="KW-1133">Transmembrane helix</keyword>
<evidence type="ECO:0000256" key="8">
    <source>
        <dbReference type="ARBA" id="ARBA00023136"/>
    </source>
</evidence>
<dbReference type="PANTHER" id="PTHR24223">
    <property type="entry name" value="ATP-BINDING CASSETTE SUB-FAMILY C"/>
    <property type="match status" value="1"/>
</dbReference>
<feature type="transmembrane region" description="Helical" evidence="10">
    <location>
        <begin position="101"/>
        <end position="120"/>
    </location>
</feature>
<evidence type="ECO:0000256" key="1">
    <source>
        <dbReference type="ARBA" id="ARBA00004141"/>
    </source>
</evidence>
<evidence type="ECO:0000256" key="7">
    <source>
        <dbReference type="ARBA" id="ARBA00022989"/>
    </source>
</evidence>
<keyword evidence="14" id="KW-1185">Reference proteome</keyword>
<protein>
    <submittedName>
        <fullName evidence="13">ABC transporter</fullName>
    </submittedName>
</protein>
<evidence type="ECO:0000256" key="4">
    <source>
        <dbReference type="ARBA" id="ARBA00022692"/>
    </source>
</evidence>
<dbReference type="PANTHER" id="PTHR24223:SF456">
    <property type="entry name" value="MULTIDRUG RESISTANCE-ASSOCIATED PROTEIN LETHAL(2)03659"/>
    <property type="match status" value="1"/>
</dbReference>
<evidence type="ECO:0000313" key="14">
    <source>
        <dbReference type="Proteomes" id="UP001363151"/>
    </source>
</evidence>
<keyword evidence="5" id="KW-0547">Nucleotide-binding</keyword>
<evidence type="ECO:0000313" key="13">
    <source>
        <dbReference type="EMBL" id="KAK7231789.1"/>
    </source>
</evidence>
<reference evidence="13 14" key="1">
    <citation type="submission" date="2024-03" db="EMBL/GenBank/DDBJ databases">
        <title>Aureococcus anophagefferens CCMP1851 and Kratosvirus quantuckense: Draft genome of a second virus-susceptible host strain in the model system.</title>
        <authorList>
            <person name="Chase E."/>
            <person name="Truchon A.R."/>
            <person name="Schepens W."/>
            <person name="Wilhelm S.W."/>
        </authorList>
    </citation>
    <scope>NUCLEOTIDE SEQUENCE [LARGE SCALE GENOMIC DNA]</scope>
    <source>
        <strain evidence="13 14">CCMP1851</strain>
    </source>
</reference>
<evidence type="ECO:0000256" key="2">
    <source>
        <dbReference type="ARBA" id="ARBA00009726"/>
    </source>
</evidence>
<comment type="caution">
    <text evidence="13">The sequence shown here is derived from an EMBL/GenBank/DDBJ whole genome shotgun (WGS) entry which is preliminary data.</text>
</comment>
<dbReference type="Proteomes" id="UP001363151">
    <property type="component" value="Unassembled WGS sequence"/>
</dbReference>
<keyword evidence="3" id="KW-0813">Transport</keyword>
<keyword evidence="8 10" id="KW-0472">Membrane</keyword>
<dbReference type="InterPro" id="IPR050173">
    <property type="entry name" value="ABC_transporter_C-like"/>
</dbReference>
<evidence type="ECO:0000256" key="6">
    <source>
        <dbReference type="ARBA" id="ARBA00022840"/>
    </source>
</evidence>
<dbReference type="Gene3D" id="1.20.1560.10">
    <property type="entry name" value="ABC transporter type 1, transmembrane domain"/>
    <property type="match status" value="2"/>
</dbReference>
<dbReference type="CDD" id="cd03244">
    <property type="entry name" value="ABCC_MRP_domain2"/>
    <property type="match status" value="1"/>
</dbReference>
<gene>
    <name evidence="13" type="ORF">SO694_00089099</name>
</gene>
<dbReference type="InterPro" id="IPR044726">
    <property type="entry name" value="ABCC_6TM_D2"/>
</dbReference>
<dbReference type="InterPro" id="IPR011527">
    <property type="entry name" value="ABC1_TM_dom"/>
</dbReference>
<keyword evidence="6" id="KW-0067">ATP-binding</keyword>
<comment type="similarity">
    <text evidence="2">Belongs to the ABC transporter superfamily. ABCC family. Conjugate transporter (TC 3.A.1.208) subfamily.</text>
</comment>
<proteinExistence type="inferred from homology"/>
<dbReference type="Pfam" id="PF00664">
    <property type="entry name" value="ABC_membrane"/>
    <property type="match status" value="2"/>
</dbReference>
<dbReference type="InterPro" id="IPR003439">
    <property type="entry name" value="ABC_transporter-like_ATP-bd"/>
</dbReference>
<feature type="domain" description="ABC transporter" evidence="11">
    <location>
        <begin position="651"/>
        <end position="881"/>
    </location>
</feature>
<accession>A0ABR1FJ06</accession>
<dbReference type="EMBL" id="JBBJCI010000374">
    <property type="protein sequence ID" value="KAK7231789.1"/>
    <property type="molecule type" value="Genomic_DNA"/>
</dbReference>
<comment type="subcellular location">
    <subcellularLocation>
        <location evidence="1">Membrane</location>
        <topology evidence="1">Multi-pass membrane protein</topology>
    </subcellularLocation>
</comment>
<evidence type="ECO:0000256" key="3">
    <source>
        <dbReference type="ARBA" id="ARBA00022448"/>
    </source>
</evidence>
<dbReference type="PROSITE" id="PS50893">
    <property type="entry name" value="ABC_TRANSPORTER_2"/>
    <property type="match status" value="1"/>
</dbReference>
<feature type="transmembrane region" description="Helical" evidence="10">
    <location>
        <begin position="140"/>
        <end position="170"/>
    </location>
</feature>
<feature type="transmembrane region" description="Helical" evidence="10">
    <location>
        <begin position="587"/>
        <end position="607"/>
    </location>
</feature>
<feature type="transmembrane region" description="Helical" evidence="10">
    <location>
        <begin position="461"/>
        <end position="486"/>
    </location>
</feature>
<evidence type="ECO:0000256" key="9">
    <source>
        <dbReference type="SAM" id="MobiDB-lite"/>
    </source>
</evidence>
<dbReference type="InterPro" id="IPR036640">
    <property type="entry name" value="ABC1_TM_sf"/>
</dbReference>
<feature type="domain" description="ABC transmembrane type-1" evidence="12">
    <location>
        <begin position="125"/>
        <end position="224"/>
    </location>
</feature>
<dbReference type="InterPro" id="IPR003593">
    <property type="entry name" value="AAA+_ATPase"/>
</dbReference>
<dbReference type="Gene3D" id="3.40.50.300">
    <property type="entry name" value="P-loop containing nucleotide triphosphate hydrolases"/>
    <property type="match status" value="1"/>
</dbReference>